<dbReference type="InterPro" id="IPR056025">
    <property type="entry name" value="ACP_dom"/>
</dbReference>
<evidence type="ECO:0000259" key="3">
    <source>
        <dbReference type="Pfam" id="PF24574"/>
    </source>
</evidence>
<feature type="region of interest" description="Disordered" evidence="1">
    <location>
        <begin position="107"/>
        <end position="129"/>
    </location>
</feature>
<dbReference type="EMBL" id="JBHSBV010000004">
    <property type="protein sequence ID" value="MFC4201714.1"/>
    <property type="molecule type" value="Genomic_DNA"/>
</dbReference>
<dbReference type="Proteomes" id="UP001595848">
    <property type="component" value="Unassembled WGS sequence"/>
</dbReference>
<keyword evidence="5" id="KW-1185">Reference proteome</keyword>
<accession>A0ABV8P0W3</accession>
<sequence length="145" mass="15385">MMITRPLTCIAAASLCAGLAACAAPGHDMKPQELSQKTVHYQCGSHGQQALDVQYTFQGSDPVTAKLIYNNQAIDLTRDTGSKTDMVGDTFAGNGYTWATEKFSREDTSHANGSMLTQDTQQPGASGQNASVTHNILAKDCKVTG</sequence>
<feature type="signal peptide" evidence="2">
    <location>
        <begin position="1"/>
        <end position="23"/>
    </location>
</feature>
<dbReference type="Pfam" id="PF24574">
    <property type="entry name" value="Nm-ACP"/>
    <property type="match status" value="1"/>
</dbReference>
<comment type="caution">
    <text evidence="4">The sequence shown here is derived from an EMBL/GenBank/DDBJ whole genome shotgun (WGS) entry which is preliminary data.</text>
</comment>
<evidence type="ECO:0000256" key="1">
    <source>
        <dbReference type="SAM" id="MobiDB-lite"/>
    </source>
</evidence>
<protein>
    <recommendedName>
        <fullName evidence="3">ACP-like domain-containing protein</fullName>
    </recommendedName>
</protein>
<gene>
    <name evidence="4" type="ORF">ACFOY1_12185</name>
</gene>
<feature type="domain" description="ACP-like" evidence="3">
    <location>
        <begin position="35"/>
        <end position="118"/>
    </location>
</feature>
<evidence type="ECO:0000256" key="2">
    <source>
        <dbReference type="SAM" id="SignalP"/>
    </source>
</evidence>
<evidence type="ECO:0000313" key="4">
    <source>
        <dbReference type="EMBL" id="MFC4201714.1"/>
    </source>
</evidence>
<feature type="chain" id="PRO_5045927296" description="ACP-like domain-containing protein" evidence="2">
    <location>
        <begin position="24"/>
        <end position="145"/>
    </location>
</feature>
<proteinExistence type="predicted"/>
<feature type="compositionally biased region" description="Polar residues" evidence="1">
    <location>
        <begin position="110"/>
        <end position="129"/>
    </location>
</feature>
<dbReference type="PROSITE" id="PS51257">
    <property type="entry name" value="PROKAR_LIPOPROTEIN"/>
    <property type="match status" value="1"/>
</dbReference>
<dbReference type="RefSeq" id="WP_246600731.1">
    <property type="nucleotide sequence ID" value="NZ_JAHTBN010000007.1"/>
</dbReference>
<evidence type="ECO:0000313" key="5">
    <source>
        <dbReference type="Proteomes" id="UP001595848"/>
    </source>
</evidence>
<reference evidence="5" key="1">
    <citation type="journal article" date="2019" name="Int. J. Syst. Evol. Microbiol.">
        <title>The Global Catalogue of Microorganisms (GCM) 10K type strain sequencing project: providing services to taxonomists for standard genome sequencing and annotation.</title>
        <authorList>
            <consortium name="The Broad Institute Genomics Platform"/>
            <consortium name="The Broad Institute Genome Sequencing Center for Infectious Disease"/>
            <person name="Wu L."/>
            <person name="Ma J."/>
        </authorList>
    </citation>
    <scope>NUCLEOTIDE SEQUENCE [LARGE SCALE GENOMIC DNA]</scope>
    <source>
        <strain evidence="5">LMG 24813</strain>
    </source>
</reference>
<name>A0ABV8P0W3_9BURK</name>
<keyword evidence="2" id="KW-0732">Signal</keyword>
<organism evidence="4 5">
    <name type="scientific">Candidimonas humi</name>
    <dbReference type="NCBI Taxonomy" id="683355"/>
    <lineage>
        <taxon>Bacteria</taxon>
        <taxon>Pseudomonadati</taxon>
        <taxon>Pseudomonadota</taxon>
        <taxon>Betaproteobacteria</taxon>
        <taxon>Burkholderiales</taxon>
        <taxon>Alcaligenaceae</taxon>
        <taxon>Candidimonas</taxon>
    </lineage>
</organism>